<organism evidence="1 2">
    <name type="scientific">Colletotrichum gloeosporioides (strain Cg-14)</name>
    <name type="common">Anthracnose fungus</name>
    <name type="synonym">Glomerella cingulata</name>
    <dbReference type="NCBI Taxonomy" id="1237896"/>
    <lineage>
        <taxon>Eukaryota</taxon>
        <taxon>Fungi</taxon>
        <taxon>Dikarya</taxon>
        <taxon>Ascomycota</taxon>
        <taxon>Pezizomycotina</taxon>
        <taxon>Sordariomycetes</taxon>
        <taxon>Hypocreomycetidae</taxon>
        <taxon>Glomerellales</taxon>
        <taxon>Glomerellaceae</taxon>
        <taxon>Colletotrichum</taxon>
        <taxon>Colletotrichum gloeosporioides species complex</taxon>
    </lineage>
</organism>
<dbReference type="HOGENOM" id="CLU_3439483_0_0_1"/>
<dbReference type="Proteomes" id="UP000015530">
    <property type="component" value="Unassembled WGS sequence"/>
</dbReference>
<sequence>MLHNQILV</sequence>
<dbReference type="EMBL" id="AMYD01003274">
    <property type="protein sequence ID" value="EQB46762.1"/>
    <property type="molecule type" value="Genomic_DNA"/>
</dbReference>
<evidence type="ECO:0000313" key="1">
    <source>
        <dbReference type="EMBL" id="EQB46762.1"/>
    </source>
</evidence>
<comment type="caution">
    <text evidence="1">The sequence shown here is derived from an EMBL/GenBank/DDBJ whole genome shotgun (WGS) entry which is preliminary data.</text>
</comment>
<accession>T0JUV2</accession>
<gene>
    <name evidence="1" type="ORF">CGLO_14169</name>
</gene>
<proteinExistence type="predicted"/>
<name>T0JUV2_COLGC</name>
<protein>
    <submittedName>
        <fullName evidence="1">Uncharacterized protein</fullName>
    </submittedName>
</protein>
<reference evidence="2" key="1">
    <citation type="journal article" date="2013" name="Mol. Plant Microbe Interact.">
        <title>Global aspects of pacC regulation of pathogenicity genes in Colletotrichum gloeosporioides as revealed by transcriptome analysis.</title>
        <authorList>
            <person name="Alkan N."/>
            <person name="Meng X."/>
            <person name="Friedlander G."/>
            <person name="Reuveni E."/>
            <person name="Sukno S."/>
            <person name="Sherman A."/>
            <person name="Thon M."/>
            <person name="Fluhr R."/>
            <person name="Prusky D."/>
        </authorList>
    </citation>
    <scope>NUCLEOTIDE SEQUENCE [LARGE SCALE GENOMIC DNA]</scope>
    <source>
        <strain evidence="2">Cg-14</strain>
    </source>
</reference>
<evidence type="ECO:0000313" key="2">
    <source>
        <dbReference type="Proteomes" id="UP000015530"/>
    </source>
</evidence>